<organism evidence="2 3">
    <name type="scientific">Tanacetum coccineum</name>
    <dbReference type="NCBI Taxonomy" id="301880"/>
    <lineage>
        <taxon>Eukaryota</taxon>
        <taxon>Viridiplantae</taxon>
        <taxon>Streptophyta</taxon>
        <taxon>Embryophyta</taxon>
        <taxon>Tracheophyta</taxon>
        <taxon>Spermatophyta</taxon>
        <taxon>Magnoliopsida</taxon>
        <taxon>eudicotyledons</taxon>
        <taxon>Gunneridae</taxon>
        <taxon>Pentapetalae</taxon>
        <taxon>asterids</taxon>
        <taxon>campanulids</taxon>
        <taxon>Asterales</taxon>
        <taxon>Asteraceae</taxon>
        <taxon>Asteroideae</taxon>
        <taxon>Anthemideae</taxon>
        <taxon>Anthemidinae</taxon>
        <taxon>Tanacetum</taxon>
    </lineage>
</organism>
<gene>
    <name evidence="2" type="ORF">Tco_0728277</name>
</gene>
<evidence type="ECO:0000313" key="2">
    <source>
        <dbReference type="EMBL" id="GJS78396.1"/>
    </source>
</evidence>
<name>A0ABQ4YLQ0_9ASTR</name>
<accession>A0ABQ4YLQ0</accession>
<comment type="caution">
    <text evidence="2">The sequence shown here is derived from an EMBL/GenBank/DDBJ whole genome shotgun (WGS) entry which is preliminary data.</text>
</comment>
<keyword evidence="1" id="KW-1133">Transmembrane helix</keyword>
<keyword evidence="2" id="KW-0548">Nucleotidyltransferase</keyword>
<dbReference type="PANTHER" id="PTHR33116">
    <property type="entry name" value="REVERSE TRANSCRIPTASE ZINC-BINDING DOMAIN-CONTAINING PROTEIN-RELATED-RELATED"/>
    <property type="match status" value="1"/>
</dbReference>
<protein>
    <submittedName>
        <fullName evidence="2">RNA-directed DNA polymerase, eukaryota, reverse transcriptase zinc-binding domain protein</fullName>
    </submittedName>
</protein>
<feature type="transmembrane region" description="Helical" evidence="1">
    <location>
        <begin position="136"/>
        <end position="156"/>
    </location>
</feature>
<reference evidence="2" key="2">
    <citation type="submission" date="2022-01" db="EMBL/GenBank/DDBJ databases">
        <authorList>
            <person name="Yamashiro T."/>
            <person name="Shiraishi A."/>
            <person name="Satake H."/>
            <person name="Nakayama K."/>
        </authorList>
    </citation>
    <scope>NUCLEOTIDE SEQUENCE</scope>
</reference>
<dbReference type="Proteomes" id="UP001151760">
    <property type="component" value="Unassembled WGS sequence"/>
</dbReference>
<evidence type="ECO:0000256" key="1">
    <source>
        <dbReference type="SAM" id="Phobius"/>
    </source>
</evidence>
<evidence type="ECO:0000313" key="3">
    <source>
        <dbReference type="Proteomes" id="UP001151760"/>
    </source>
</evidence>
<dbReference type="GO" id="GO:0003964">
    <property type="term" value="F:RNA-directed DNA polymerase activity"/>
    <property type="evidence" value="ECO:0007669"/>
    <property type="project" value="UniProtKB-KW"/>
</dbReference>
<keyword evidence="2" id="KW-0808">Transferase</keyword>
<dbReference type="EMBL" id="BQNB010010522">
    <property type="protein sequence ID" value="GJS78396.1"/>
    <property type="molecule type" value="Genomic_DNA"/>
</dbReference>
<keyword evidence="3" id="KW-1185">Reference proteome</keyword>
<keyword evidence="1" id="KW-0472">Membrane</keyword>
<keyword evidence="2" id="KW-0695">RNA-directed DNA polymerase</keyword>
<dbReference type="PANTHER" id="PTHR33116:SF78">
    <property type="entry name" value="OS12G0587133 PROTEIN"/>
    <property type="match status" value="1"/>
</dbReference>
<sequence>MMARKVQENPSFKYHVGCKELKLTHICFADDLLVLSHGSISSIKVIKEALNELCKTFGLLPNMSKSTIFFGNMNNIEKQKIIEILPFRIGILPMKYLGVPLITKSLGINECKGLVEKVKAKINDWKNKYRSFAGRLQLIASVLSSMQVYWASVFLLP</sequence>
<keyword evidence="1" id="KW-0812">Transmembrane</keyword>
<reference evidence="2" key="1">
    <citation type="journal article" date="2022" name="Int. J. Mol. Sci.">
        <title>Draft Genome of Tanacetum Coccineum: Genomic Comparison of Closely Related Tanacetum-Family Plants.</title>
        <authorList>
            <person name="Yamashiro T."/>
            <person name="Shiraishi A."/>
            <person name="Nakayama K."/>
            <person name="Satake H."/>
        </authorList>
    </citation>
    <scope>NUCLEOTIDE SEQUENCE</scope>
</reference>
<proteinExistence type="predicted"/>